<accession>A0A378IBM9</accession>
<keyword evidence="1" id="KW-0812">Transmembrane</keyword>
<evidence type="ECO:0000313" key="5">
    <source>
        <dbReference type="Proteomes" id="UP000255066"/>
    </source>
</evidence>
<feature type="transmembrane region" description="Helical" evidence="1">
    <location>
        <begin position="12"/>
        <end position="33"/>
    </location>
</feature>
<dbReference type="PROSITE" id="PS00409">
    <property type="entry name" value="PROKAR_NTER_METHYL"/>
    <property type="match status" value="1"/>
</dbReference>
<dbReference type="Proteomes" id="UP000054735">
    <property type="component" value="Unassembled WGS sequence"/>
</dbReference>
<keyword evidence="1" id="KW-0472">Membrane</keyword>
<dbReference type="STRING" id="28083.Lbir_1994"/>
<proteinExistence type="predicted"/>
<dbReference type="NCBIfam" id="TIGR02523">
    <property type="entry name" value="type_IV_pilV"/>
    <property type="match status" value="1"/>
</dbReference>
<dbReference type="InterPro" id="IPR012902">
    <property type="entry name" value="N_methyl_site"/>
</dbReference>
<keyword evidence="1" id="KW-1133">Transmembrane helix</keyword>
<dbReference type="EMBL" id="LNXT01000039">
    <property type="protein sequence ID" value="KTC69515.1"/>
    <property type="molecule type" value="Genomic_DNA"/>
</dbReference>
<name>A0A378IBM9_9GAMM</name>
<evidence type="ECO:0000313" key="2">
    <source>
        <dbReference type="EMBL" id="KTC69515.1"/>
    </source>
</evidence>
<dbReference type="EMBL" id="UGNW01000001">
    <property type="protein sequence ID" value="STX32316.1"/>
    <property type="molecule type" value="Genomic_DNA"/>
</dbReference>
<dbReference type="NCBIfam" id="TIGR02532">
    <property type="entry name" value="IV_pilin_GFxxxE"/>
    <property type="match status" value="1"/>
</dbReference>
<dbReference type="Proteomes" id="UP000255066">
    <property type="component" value="Unassembled WGS sequence"/>
</dbReference>
<evidence type="ECO:0000313" key="3">
    <source>
        <dbReference type="EMBL" id="STX32316.1"/>
    </source>
</evidence>
<protein>
    <submittedName>
        <fullName evidence="3">Type IV fimbrial biogenesis protein PilV</fullName>
    </submittedName>
</protein>
<dbReference type="AlphaFoldDB" id="A0A378IBM9"/>
<dbReference type="OrthoDB" id="8547299at2"/>
<evidence type="ECO:0000256" key="1">
    <source>
        <dbReference type="SAM" id="Phobius"/>
    </source>
</evidence>
<sequence length="158" mass="17068">MHALKSKQEGFSLLEILISTLVLAIGLLGIASLQANAVRYNHSAYLRSIAIAQMGNMFDRMLANPAGVQAGSYNNMSGLSSNPNCSTCSISQIAQRDLYQWNQTNSQLLPSGQGSISRNGNVFTLTIRWDNDRSGATGMNCSGNYQVDLACLTMDVEL</sequence>
<keyword evidence="4" id="KW-1185">Reference proteome</keyword>
<dbReference type="InterPro" id="IPR013362">
    <property type="entry name" value="Pilus_4_PilV"/>
</dbReference>
<reference evidence="2 4" key="1">
    <citation type="submission" date="2015-11" db="EMBL/GenBank/DDBJ databases">
        <title>Genomic analysis of 38 Legionella species identifies large and diverse effector repertoires.</title>
        <authorList>
            <person name="Burstein D."/>
            <person name="Amaro F."/>
            <person name="Zusman T."/>
            <person name="Lifshitz Z."/>
            <person name="Cohen O."/>
            <person name="Gilbert J.A."/>
            <person name="Pupko T."/>
            <person name="Shuman H.A."/>
            <person name="Segal G."/>
        </authorList>
    </citation>
    <scope>NUCLEOTIDE SEQUENCE [LARGE SCALE GENOMIC DNA]</scope>
    <source>
        <strain evidence="2 4">CDC#1407-AL-14</strain>
    </source>
</reference>
<dbReference type="Pfam" id="PF07963">
    <property type="entry name" value="N_methyl"/>
    <property type="match status" value="1"/>
</dbReference>
<organism evidence="3 5">
    <name type="scientific">Legionella birminghamensis</name>
    <dbReference type="NCBI Taxonomy" id="28083"/>
    <lineage>
        <taxon>Bacteria</taxon>
        <taxon>Pseudomonadati</taxon>
        <taxon>Pseudomonadota</taxon>
        <taxon>Gammaproteobacteria</taxon>
        <taxon>Legionellales</taxon>
        <taxon>Legionellaceae</taxon>
        <taxon>Legionella</taxon>
    </lineage>
</organism>
<dbReference type="RefSeq" id="WP_058524013.1">
    <property type="nucleotide sequence ID" value="NZ_CAAAHV010000059.1"/>
</dbReference>
<evidence type="ECO:0000313" key="4">
    <source>
        <dbReference type="Proteomes" id="UP000054735"/>
    </source>
</evidence>
<reference evidence="3 5" key="2">
    <citation type="submission" date="2018-06" db="EMBL/GenBank/DDBJ databases">
        <authorList>
            <consortium name="Pathogen Informatics"/>
            <person name="Doyle S."/>
        </authorList>
    </citation>
    <scope>NUCLEOTIDE SEQUENCE [LARGE SCALE GENOMIC DNA]</scope>
    <source>
        <strain evidence="3 5">NCTC12437</strain>
    </source>
</reference>
<gene>
    <name evidence="3" type="primary">pilV</name>
    <name evidence="2" type="ORF">Lbir_1994</name>
    <name evidence="3" type="ORF">NCTC12437_02101</name>
</gene>